<organism evidence="2 3">
    <name type="scientific">Ruminococcus flavefaciens</name>
    <dbReference type="NCBI Taxonomy" id="1265"/>
    <lineage>
        <taxon>Bacteria</taxon>
        <taxon>Bacillati</taxon>
        <taxon>Bacillota</taxon>
        <taxon>Clostridia</taxon>
        <taxon>Eubacteriales</taxon>
        <taxon>Oscillospiraceae</taxon>
        <taxon>Ruminococcus</taxon>
    </lineage>
</organism>
<sequence length="299" mass="33734">MEDKKANKISSYYAYFKGLPRYMKIEILVASFLTLTILAALPVYAWFTDRRQLKDMKEVNAPTGLFISAAQKEDIKYLNLSGIDLKQEDTSGHRITSSYYVFCVYGASARAYNLQLAYTTNNPFEYKIYPAIACNDNDADKKVDYRAHDSNGNLTDTVYHYKIDGNQISDGNSITRRVRESMNSDTTTVYNQTISTAFLNKNSASDRTANSSKHSLAYGSYSDVQQYAEPVYWQAYGIRSSLPATAGADDEFVDYYILEVNWNTAYQNAVAAGTDLTNDRETDIIYIIAESTSWTDPNS</sequence>
<evidence type="ECO:0000313" key="2">
    <source>
        <dbReference type="EMBL" id="SEH64026.1"/>
    </source>
</evidence>
<proteinExistence type="predicted"/>
<gene>
    <name evidence="2" type="ORF">SAMN02910265_01862</name>
</gene>
<keyword evidence="1" id="KW-0812">Transmembrane</keyword>
<dbReference type="Proteomes" id="UP000183190">
    <property type="component" value="Unassembled WGS sequence"/>
</dbReference>
<evidence type="ECO:0000313" key="3">
    <source>
        <dbReference type="Proteomes" id="UP000183190"/>
    </source>
</evidence>
<protein>
    <submittedName>
        <fullName evidence="2">Uncharacterized protein</fullName>
    </submittedName>
</protein>
<keyword evidence="1" id="KW-0472">Membrane</keyword>
<accession>A0A1H6JNL3</accession>
<evidence type="ECO:0000256" key="1">
    <source>
        <dbReference type="SAM" id="Phobius"/>
    </source>
</evidence>
<dbReference type="RefSeq" id="WP_074716706.1">
    <property type="nucleotide sequence ID" value="NZ_FNWV01000006.1"/>
</dbReference>
<keyword evidence="1" id="KW-1133">Transmembrane helix</keyword>
<dbReference type="AlphaFoldDB" id="A0A1H6JNL3"/>
<dbReference type="OrthoDB" id="1821458at2"/>
<reference evidence="2 3" key="1">
    <citation type="submission" date="2016-10" db="EMBL/GenBank/DDBJ databases">
        <authorList>
            <person name="de Groot N.N."/>
        </authorList>
    </citation>
    <scope>NUCLEOTIDE SEQUENCE [LARGE SCALE GENOMIC DNA]</scope>
    <source>
        <strain evidence="2 3">YAD2003</strain>
    </source>
</reference>
<feature type="transmembrane region" description="Helical" evidence="1">
    <location>
        <begin position="27"/>
        <end position="47"/>
    </location>
</feature>
<dbReference type="EMBL" id="FNWV01000006">
    <property type="protein sequence ID" value="SEH64026.1"/>
    <property type="molecule type" value="Genomic_DNA"/>
</dbReference>
<name>A0A1H6JNL3_RUMFL</name>